<dbReference type="CDD" id="cd01159">
    <property type="entry name" value="NcnH"/>
    <property type="match status" value="1"/>
</dbReference>
<gene>
    <name evidence="3" type="ORF">COA71_10760</name>
</gene>
<dbReference type="Gene3D" id="1.10.540.10">
    <property type="entry name" value="Acyl-CoA dehydrogenase/oxidase, N-terminal domain"/>
    <property type="match status" value="1"/>
</dbReference>
<keyword evidence="1" id="KW-0560">Oxidoreductase</keyword>
<dbReference type="SUPFAM" id="SSF56645">
    <property type="entry name" value="Acyl-CoA dehydrogenase NM domain-like"/>
    <property type="match status" value="1"/>
</dbReference>
<dbReference type="InterPro" id="IPR046373">
    <property type="entry name" value="Acyl-CoA_Oxase/DH_mid-dom_sf"/>
</dbReference>
<sequence length="388" mass="43235">MKQANPMLERLQEVLPQIAANAEKAEELRQMPQENVDLLKSIRLHHSFLPKAYGGLEISLPEFTNCIAALSGACCSTAWAFSLLCTHNHQLALFSKETQDDVWGKNNNTTACSSIAPIGKYEETDGGVLFTGNMTWSSGSDHAEWALVGFNRMVGNVKVYCFAAIPQADYEIIDDWYSTGVKGSGTKTLKIEQVFVPEHRISAAKGMMQGHSKGAGLYPDSLIFNTPYRPYFASGFAAMALGTAERMIEIYTEYNKRRIRAYTGAAVSASIPALTRLAEASHQVKAARCFLEATWLDHKEHGERKEYPNQETLTNWRTNQAYAIKMCTQATDRLWKGLGASNWMSNREAQRVWRDNQITAAHAYTDYDVCAQILGRELMGLEPDPGLL</sequence>
<evidence type="ECO:0000259" key="2">
    <source>
        <dbReference type="Pfam" id="PF08028"/>
    </source>
</evidence>
<proteinExistence type="predicted"/>
<protein>
    <submittedName>
        <fullName evidence="3">Acyl-CoA dehydrogenase</fullName>
    </submittedName>
</protein>
<evidence type="ECO:0000256" key="1">
    <source>
        <dbReference type="ARBA" id="ARBA00023002"/>
    </source>
</evidence>
<feature type="domain" description="Acyl-CoA dehydrogenase C-terminal" evidence="2">
    <location>
        <begin position="235"/>
        <end position="366"/>
    </location>
</feature>
<dbReference type="SUPFAM" id="SSF47203">
    <property type="entry name" value="Acyl-CoA dehydrogenase C-terminal domain-like"/>
    <property type="match status" value="1"/>
</dbReference>
<dbReference type="PANTHER" id="PTHR43884">
    <property type="entry name" value="ACYL-COA DEHYDROGENASE"/>
    <property type="match status" value="1"/>
</dbReference>
<evidence type="ECO:0000313" key="4">
    <source>
        <dbReference type="Proteomes" id="UP000228987"/>
    </source>
</evidence>
<dbReference type="InterPro" id="IPR013107">
    <property type="entry name" value="Acyl-CoA_DH_C"/>
</dbReference>
<name>A0A2A5C8W4_9GAMM</name>
<dbReference type="NCBIfam" id="NF045920">
    <property type="entry name" value="HphnlacHdxOX"/>
    <property type="match status" value="1"/>
</dbReference>
<dbReference type="Gene3D" id="2.40.110.10">
    <property type="entry name" value="Butyryl-CoA Dehydrogenase, subunit A, domain 2"/>
    <property type="match status" value="1"/>
</dbReference>
<comment type="caution">
    <text evidence="3">The sequence shown here is derived from an EMBL/GenBank/DDBJ whole genome shotgun (WGS) entry which is preliminary data.</text>
</comment>
<dbReference type="Pfam" id="PF08028">
    <property type="entry name" value="Acyl-CoA_dh_2"/>
    <property type="match status" value="1"/>
</dbReference>
<dbReference type="InterPro" id="IPR009100">
    <property type="entry name" value="AcylCoA_DH/oxidase_NM_dom_sf"/>
</dbReference>
<dbReference type="PANTHER" id="PTHR43884:SF12">
    <property type="entry name" value="ISOVALERYL-COA DEHYDROGENASE, MITOCHONDRIAL-RELATED"/>
    <property type="match status" value="1"/>
</dbReference>
<dbReference type="InterPro" id="IPR037069">
    <property type="entry name" value="AcylCoA_DH/ox_N_sf"/>
</dbReference>
<dbReference type="GO" id="GO:0003995">
    <property type="term" value="F:acyl-CoA dehydrogenase activity"/>
    <property type="evidence" value="ECO:0007669"/>
    <property type="project" value="TreeGrafter"/>
</dbReference>
<dbReference type="GO" id="GO:0050660">
    <property type="term" value="F:flavin adenine dinucleotide binding"/>
    <property type="evidence" value="ECO:0007669"/>
    <property type="project" value="InterPro"/>
</dbReference>
<dbReference type="PIRSF" id="PIRSF016578">
    <property type="entry name" value="HsaA"/>
    <property type="match status" value="1"/>
</dbReference>
<dbReference type="EMBL" id="NVWI01000009">
    <property type="protein sequence ID" value="PCJ40334.1"/>
    <property type="molecule type" value="Genomic_DNA"/>
</dbReference>
<dbReference type="InterPro" id="IPR036250">
    <property type="entry name" value="AcylCo_DH-like_C"/>
</dbReference>
<accession>A0A2A5C8W4</accession>
<organism evidence="3 4">
    <name type="scientific">SAR86 cluster bacterium</name>
    <dbReference type="NCBI Taxonomy" id="2030880"/>
    <lineage>
        <taxon>Bacteria</taxon>
        <taxon>Pseudomonadati</taxon>
        <taxon>Pseudomonadota</taxon>
        <taxon>Gammaproteobacteria</taxon>
        <taxon>SAR86 cluster</taxon>
    </lineage>
</organism>
<reference evidence="4" key="1">
    <citation type="submission" date="2017-08" db="EMBL/GenBank/DDBJ databases">
        <title>A dynamic microbial community with high functional redundancy inhabits the cold, oxic subseafloor aquifer.</title>
        <authorList>
            <person name="Tully B.J."/>
            <person name="Wheat C.G."/>
            <person name="Glazer B.T."/>
            <person name="Huber J.A."/>
        </authorList>
    </citation>
    <scope>NUCLEOTIDE SEQUENCE [LARGE SCALE GENOMIC DNA]</scope>
</reference>
<dbReference type="Gene3D" id="1.20.140.10">
    <property type="entry name" value="Butyryl-CoA Dehydrogenase, subunit A, domain 3"/>
    <property type="match status" value="1"/>
</dbReference>
<evidence type="ECO:0000313" key="3">
    <source>
        <dbReference type="EMBL" id="PCJ40334.1"/>
    </source>
</evidence>
<dbReference type="Proteomes" id="UP000228987">
    <property type="component" value="Unassembled WGS sequence"/>
</dbReference>
<dbReference type="AlphaFoldDB" id="A0A2A5C8W4"/>